<protein>
    <submittedName>
        <fullName evidence="1">Uncharacterized protein</fullName>
    </submittedName>
</protein>
<dbReference type="AlphaFoldDB" id="A0A916WMU8"/>
<comment type="caution">
    <text evidence="1">The sequence shown here is derived from an EMBL/GenBank/DDBJ whole genome shotgun (WGS) entry which is preliminary data.</text>
</comment>
<evidence type="ECO:0000313" key="2">
    <source>
        <dbReference type="Proteomes" id="UP000606922"/>
    </source>
</evidence>
<dbReference type="Proteomes" id="UP000606922">
    <property type="component" value="Unassembled WGS sequence"/>
</dbReference>
<keyword evidence="2" id="KW-1185">Reference proteome</keyword>
<organism evidence="1 2">
    <name type="scientific">Conyzicola nivalis</name>
    <dbReference type="NCBI Taxonomy" id="1477021"/>
    <lineage>
        <taxon>Bacteria</taxon>
        <taxon>Bacillati</taxon>
        <taxon>Actinomycetota</taxon>
        <taxon>Actinomycetes</taxon>
        <taxon>Micrococcales</taxon>
        <taxon>Microbacteriaceae</taxon>
        <taxon>Conyzicola</taxon>
    </lineage>
</organism>
<dbReference type="EMBL" id="BMGB01000002">
    <property type="protein sequence ID" value="GGB12842.1"/>
    <property type="molecule type" value="Genomic_DNA"/>
</dbReference>
<accession>A0A916WMU8</accession>
<reference evidence="1" key="2">
    <citation type="submission" date="2020-09" db="EMBL/GenBank/DDBJ databases">
        <authorList>
            <person name="Sun Q."/>
            <person name="Zhou Y."/>
        </authorList>
    </citation>
    <scope>NUCLEOTIDE SEQUENCE</scope>
    <source>
        <strain evidence="1">CGMCC 1.12813</strain>
    </source>
</reference>
<evidence type="ECO:0000313" key="1">
    <source>
        <dbReference type="EMBL" id="GGB12842.1"/>
    </source>
</evidence>
<proteinExistence type="predicted"/>
<reference evidence="1" key="1">
    <citation type="journal article" date="2014" name="Int. J. Syst. Evol. Microbiol.">
        <title>Complete genome sequence of Corynebacterium casei LMG S-19264T (=DSM 44701T), isolated from a smear-ripened cheese.</title>
        <authorList>
            <consortium name="US DOE Joint Genome Institute (JGI-PGF)"/>
            <person name="Walter F."/>
            <person name="Albersmeier A."/>
            <person name="Kalinowski J."/>
            <person name="Ruckert C."/>
        </authorList>
    </citation>
    <scope>NUCLEOTIDE SEQUENCE</scope>
    <source>
        <strain evidence="1">CGMCC 1.12813</strain>
    </source>
</reference>
<name>A0A916WMU8_9MICO</name>
<sequence length="112" mass="11805">MSSLRAISTLDLVWNPGATAPDRRERIMNLGKYSSYPLPAGVRRSFGVETAGQLADQLGVKGEITDELAREADAAYSAYTRGDTAAAREFLTTKLGVDGAVADDALAKLAAS</sequence>
<gene>
    <name evidence="1" type="ORF">GCM10010979_29040</name>
</gene>